<dbReference type="STRING" id="550540.Fbal_3398"/>
<dbReference type="AlphaFoldDB" id="E1SM87"/>
<dbReference type="OrthoDB" id="5852241at2"/>
<dbReference type="InterPro" id="IPR021523">
    <property type="entry name" value="DUF3187"/>
</dbReference>
<keyword evidence="2" id="KW-1185">Reference proteome</keyword>
<dbReference type="HOGENOM" id="CLU_073080_0_0_6"/>
<gene>
    <name evidence="1" type="ordered locus">Fbal_3398</name>
</gene>
<dbReference type="Pfam" id="PF11383">
    <property type="entry name" value="DUF3187"/>
    <property type="match status" value="1"/>
</dbReference>
<organism evidence="1 2">
    <name type="scientific">Ferrimonas balearica (strain DSM 9799 / CCM 4581 / KCTC 23876 / PAT)</name>
    <dbReference type="NCBI Taxonomy" id="550540"/>
    <lineage>
        <taxon>Bacteria</taxon>
        <taxon>Pseudomonadati</taxon>
        <taxon>Pseudomonadota</taxon>
        <taxon>Gammaproteobacteria</taxon>
        <taxon>Alteromonadales</taxon>
        <taxon>Ferrimonadaceae</taxon>
        <taxon>Ferrimonas</taxon>
    </lineage>
</organism>
<proteinExistence type="predicted"/>
<dbReference type="Proteomes" id="UP000006683">
    <property type="component" value="Chromosome"/>
</dbReference>
<evidence type="ECO:0000313" key="2">
    <source>
        <dbReference type="Proteomes" id="UP000006683"/>
    </source>
</evidence>
<dbReference type="SUPFAM" id="SSF56935">
    <property type="entry name" value="Porins"/>
    <property type="match status" value="1"/>
</dbReference>
<reference evidence="1 2" key="1">
    <citation type="journal article" date="2010" name="Stand. Genomic Sci.">
        <title>Complete genome sequence of Ferrimonas balearica type strain (PAT).</title>
        <authorList>
            <person name="Nolan M."/>
            <person name="Sikorski J."/>
            <person name="Davenport K."/>
            <person name="Lucas S."/>
            <person name="Glavina Del Rio T."/>
            <person name="Tice H."/>
            <person name="Cheng J."/>
            <person name="Goodwin L."/>
            <person name="Pitluck S."/>
            <person name="Liolios K."/>
            <person name="Ivanova N."/>
            <person name="Mavromatis K."/>
            <person name="Ovchinnikova G."/>
            <person name="Pati A."/>
            <person name="Chen A."/>
            <person name="Palaniappan K."/>
            <person name="Land M."/>
            <person name="Hauser L."/>
            <person name="Chang Y."/>
            <person name="Jeffries C."/>
            <person name="Tapia R."/>
            <person name="Brettin T."/>
            <person name="Detter J."/>
            <person name="Han C."/>
            <person name="Yasawong M."/>
            <person name="Rohde M."/>
            <person name="Tindall B."/>
            <person name="Goker M."/>
            <person name="Woyke T."/>
            <person name="Bristow J."/>
            <person name="Eisen J."/>
            <person name="Markowitz V."/>
            <person name="Hugenholtz P."/>
            <person name="Kyrpides N."/>
            <person name="Klenk H."/>
            <person name="Lapidus A."/>
        </authorList>
    </citation>
    <scope>NUCLEOTIDE SEQUENCE [LARGE SCALE GENOMIC DNA]</scope>
    <source>
        <strain evidence="2">DSM 9799 / CCM 4581 / KCTC 23876 / PAT</strain>
    </source>
</reference>
<evidence type="ECO:0000313" key="1">
    <source>
        <dbReference type="EMBL" id="ADN77596.1"/>
    </source>
</evidence>
<dbReference type="eggNOG" id="ENOG502ZE4B">
    <property type="taxonomic scope" value="Bacteria"/>
</dbReference>
<sequence>MAEQAVRWSRIRGIVAVALCAPLLTLPLFCRAAETDPLWARSQAPVKSLMLSPIARPTEFHPGEWQLALSVNPASIFATDKDPNNPELPYQFELDYYTVEYRVDLRYNPSERWQISGSYAHRTTDDAHLDQLTLSFHKLFGLDQNGRTKVPKHRYLIDLIESGQRLEDFGGETFAHQFELAASFLAYRYFRHQLAVTLSAQYNDQRYLQRRGSEWDGGLQLDYSYEWRDHRLNALMAYTHTGADQLLGSATRKDLGHFGLGYRYRITPRHFLFTEYLISQGALRDLGAFNDPVHEANLGYRYQRGELGLDFVMMQNALNADNSADIAFNFRLSYRFDAD</sequence>
<accession>E1SM87</accession>
<evidence type="ECO:0008006" key="3">
    <source>
        <dbReference type="Google" id="ProtNLM"/>
    </source>
</evidence>
<dbReference type="EMBL" id="CP002209">
    <property type="protein sequence ID" value="ADN77596.1"/>
    <property type="molecule type" value="Genomic_DNA"/>
</dbReference>
<dbReference type="GeneID" id="67183613"/>
<name>E1SM87_FERBD</name>
<protein>
    <recommendedName>
        <fullName evidence="3">DUF3187 family protein</fullName>
    </recommendedName>
</protein>
<dbReference type="RefSeq" id="WP_013346902.1">
    <property type="nucleotide sequence ID" value="NC_014541.1"/>
</dbReference>
<dbReference type="KEGG" id="fbl:Fbal_3398"/>